<dbReference type="EMBL" id="JANKHO010002956">
    <property type="protein sequence ID" value="KAJ3487309.1"/>
    <property type="molecule type" value="Genomic_DNA"/>
</dbReference>
<name>A0A9W8MQX2_9AGAR</name>
<proteinExistence type="predicted"/>
<sequence>MKAQNIIEGWTEVEPGNHKKGSECTKVLGWSSYLVKSFFRWPVPDPADKMFGATGKTLTSRLKASSWDMSKLSHFLSVVESHEFVNTELLESTRILRIMEAIRDMSPAAIMRDEVYLFRYRAAALVEKWTPLVEDSIKRRRWKLSDDCKSLKLD</sequence>
<comment type="caution">
    <text evidence="1">The sequence shown here is derived from an EMBL/GenBank/DDBJ whole genome shotgun (WGS) entry which is preliminary data.</text>
</comment>
<evidence type="ECO:0000313" key="2">
    <source>
        <dbReference type="Proteomes" id="UP001148786"/>
    </source>
</evidence>
<evidence type="ECO:0000313" key="1">
    <source>
        <dbReference type="EMBL" id="KAJ3487309.1"/>
    </source>
</evidence>
<dbReference type="Proteomes" id="UP001148786">
    <property type="component" value="Unassembled WGS sequence"/>
</dbReference>
<dbReference type="AlphaFoldDB" id="A0A9W8MQX2"/>
<protein>
    <submittedName>
        <fullName evidence="1">Uncharacterized protein</fullName>
    </submittedName>
</protein>
<keyword evidence="2" id="KW-1185">Reference proteome</keyword>
<organism evidence="1 2">
    <name type="scientific">Agrocybe chaxingu</name>
    <dbReference type="NCBI Taxonomy" id="84603"/>
    <lineage>
        <taxon>Eukaryota</taxon>
        <taxon>Fungi</taxon>
        <taxon>Dikarya</taxon>
        <taxon>Basidiomycota</taxon>
        <taxon>Agaricomycotina</taxon>
        <taxon>Agaricomycetes</taxon>
        <taxon>Agaricomycetidae</taxon>
        <taxon>Agaricales</taxon>
        <taxon>Agaricineae</taxon>
        <taxon>Strophariaceae</taxon>
        <taxon>Agrocybe</taxon>
    </lineage>
</organism>
<accession>A0A9W8MQX2</accession>
<gene>
    <name evidence="1" type="ORF">NLJ89_g11724</name>
</gene>
<reference evidence="1" key="1">
    <citation type="submission" date="2022-07" db="EMBL/GenBank/DDBJ databases">
        <title>Genome Sequence of Agrocybe chaxingu.</title>
        <authorList>
            <person name="Buettner E."/>
        </authorList>
    </citation>
    <scope>NUCLEOTIDE SEQUENCE</scope>
    <source>
        <strain evidence="1">MP-N11</strain>
    </source>
</reference>